<evidence type="ECO:0000313" key="4">
    <source>
        <dbReference type="Proteomes" id="UP000318437"/>
    </source>
</evidence>
<evidence type="ECO:0000256" key="1">
    <source>
        <dbReference type="SAM" id="MobiDB-lite"/>
    </source>
</evidence>
<dbReference type="AlphaFoldDB" id="A0A5C6D043"/>
<feature type="chain" id="PRO_5022700673" evidence="2">
    <location>
        <begin position="27"/>
        <end position="121"/>
    </location>
</feature>
<organism evidence="3 4">
    <name type="scientific">Bythopirellula polymerisocia</name>
    <dbReference type="NCBI Taxonomy" id="2528003"/>
    <lineage>
        <taxon>Bacteria</taxon>
        <taxon>Pseudomonadati</taxon>
        <taxon>Planctomycetota</taxon>
        <taxon>Planctomycetia</taxon>
        <taxon>Pirellulales</taxon>
        <taxon>Lacipirellulaceae</taxon>
        <taxon>Bythopirellula</taxon>
    </lineage>
</organism>
<dbReference type="Proteomes" id="UP000318437">
    <property type="component" value="Unassembled WGS sequence"/>
</dbReference>
<proteinExistence type="predicted"/>
<feature type="signal peptide" evidence="2">
    <location>
        <begin position="1"/>
        <end position="26"/>
    </location>
</feature>
<gene>
    <name evidence="3" type="ORF">Pla144_10580</name>
</gene>
<dbReference type="EMBL" id="SJPS01000001">
    <property type="protein sequence ID" value="TWU30272.1"/>
    <property type="molecule type" value="Genomic_DNA"/>
</dbReference>
<sequence precursor="true">MSTKSSIVTMLVSTIVLASVSGFALASSTAKEAKKKENKKPDVTWNAFSATQKSFEKKKEEDKKKLAEALTYPLFSQPSSSLDALAYQPTHWKPTSYMGSSRRHCPQQSRAYQRSAPAMIG</sequence>
<keyword evidence="4" id="KW-1185">Reference proteome</keyword>
<reference evidence="3 4" key="1">
    <citation type="submission" date="2019-02" db="EMBL/GenBank/DDBJ databases">
        <title>Deep-cultivation of Planctomycetes and their phenomic and genomic characterization uncovers novel biology.</title>
        <authorList>
            <person name="Wiegand S."/>
            <person name="Jogler M."/>
            <person name="Boedeker C."/>
            <person name="Pinto D."/>
            <person name="Vollmers J."/>
            <person name="Rivas-Marin E."/>
            <person name="Kohn T."/>
            <person name="Peeters S.H."/>
            <person name="Heuer A."/>
            <person name="Rast P."/>
            <person name="Oberbeckmann S."/>
            <person name="Bunk B."/>
            <person name="Jeske O."/>
            <person name="Meyerdierks A."/>
            <person name="Storesund J.E."/>
            <person name="Kallscheuer N."/>
            <person name="Luecker S."/>
            <person name="Lage O.M."/>
            <person name="Pohl T."/>
            <person name="Merkel B.J."/>
            <person name="Hornburger P."/>
            <person name="Mueller R.-W."/>
            <person name="Bruemmer F."/>
            <person name="Labrenz M."/>
            <person name="Spormann A.M."/>
            <person name="Op Den Camp H."/>
            <person name="Overmann J."/>
            <person name="Amann R."/>
            <person name="Jetten M.S.M."/>
            <person name="Mascher T."/>
            <person name="Medema M.H."/>
            <person name="Devos D.P."/>
            <person name="Kaster A.-K."/>
            <person name="Ovreas L."/>
            <person name="Rohde M."/>
            <person name="Galperin M.Y."/>
            <person name="Jogler C."/>
        </authorList>
    </citation>
    <scope>NUCLEOTIDE SEQUENCE [LARGE SCALE GENOMIC DNA]</scope>
    <source>
        <strain evidence="3 4">Pla144</strain>
    </source>
</reference>
<evidence type="ECO:0000313" key="3">
    <source>
        <dbReference type="EMBL" id="TWU30272.1"/>
    </source>
</evidence>
<accession>A0A5C6D043</accession>
<evidence type="ECO:0000256" key="2">
    <source>
        <dbReference type="SAM" id="SignalP"/>
    </source>
</evidence>
<keyword evidence="2" id="KW-0732">Signal</keyword>
<protein>
    <submittedName>
        <fullName evidence="3">Uncharacterized protein</fullName>
    </submittedName>
</protein>
<feature type="region of interest" description="Disordered" evidence="1">
    <location>
        <begin position="96"/>
        <end position="121"/>
    </location>
</feature>
<comment type="caution">
    <text evidence="3">The sequence shown here is derived from an EMBL/GenBank/DDBJ whole genome shotgun (WGS) entry which is preliminary data.</text>
</comment>
<name>A0A5C6D043_9BACT</name>
<dbReference type="RefSeq" id="WP_146448359.1">
    <property type="nucleotide sequence ID" value="NZ_SJPS01000001.1"/>
</dbReference>